<keyword evidence="5" id="KW-1185">Reference proteome</keyword>
<reference evidence="4" key="1">
    <citation type="submission" date="2022-08" db="EMBL/GenBank/DDBJ databases">
        <title>Novel sulfate-reducing endosymbionts in the free-living metamonad Anaeramoeba.</title>
        <authorList>
            <person name="Jerlstrom-Hultqvist J."/>
            <person name="Cepicka I."/>
            <person name="Gallot-Lavallee L."/>
            <person name="Salas-Leiva D."/>
            <person name="Curtis B.A."/>
            <person name="Zahonova K."/>
            <person name="Pipaliya S."/>
            <person name="Dacks J."/>
            <person name="Roger A.J."/>
        </authorList>
    </citation>
    <scope>NUCLEOTIDE SEQUENCE</scope>
    <source>
        <strain evidence="4">Schooner1</strain>
    </source>
</reference>
<sequence>MNFSQKIIGFSEEEFNNLFEICQTSLGRIRKGRQIKTPIKERFYILLVWLRKYHTYEELGISYNLTKRKVFNLINIALEDCYEPLIQHFIKWYSKDQLEENNIMFSNFPNALAVVDATVQPIERPLRNQKDWFSGKHGCHVIKSQTINSPDGRVMHVYCGKIGKDHDITLWRESNMIEQFQIHPIMGDKGYVGIQHDCRAILPIKKTRNRPLSEEQKLYNQKVSKDRIIIENYYGRLKNKFKILSFRYRGDLGDYSKIFKICCALTNYDISLRPLRKPQNEIEIEIEIEPENN</sequence>
<protein>
    <recommendedName>
        <fullName evidence="3">DDE Tnp4 domain-containing protein</fullName>
    </recommendedName>
</protein>
<dbReference type="Pfam" id="PF13359">
    <property type="entry name" value="DDE_Tnp_4"/>
    <property type="match status" value="1"/>
</dbReference>
<dbReference type="Proteomes" id="UP001150062">
    <property type="component" value="Unassembled WGS sequence"/>
</dbReference>
<accession>A0ABQ8Z3H8</accession>
<dbReference type="EMBL" id="JAOAOG010000063">
    <property type="protein sequence ID" value="KAJ6251292.1"/>
    <property type="molecule type" value="Genomic_DNA"/>
</dbReference>
<keyword evidence="2" id="KW-0479">Metal-binding</keyword>
<name>A0ABQ8Z3H8_9EUKA</name>
<comment type="caution">
    <text evidence="4">The sequence shown here is derived from an EMBL/GenBank/DDBJ whole genome shotgun (WGS) entry which is preliminary data.</text>
</comment>
<evidence type="ECO:0000313" key="5">
    <source>
        <dbReference type="Proteomes" id="UP001150062"/>
    </source>
</evidence>
<evidence type="ECO:0000313" key="4">
    <source>
        <dbReference type="EMBL" id="KAJ6251292.1"/>
    </source>
</evidence>
<comment type="cofactor">
    <cofactor evidence="1">
        <name>a divalent metal cation</name>
        <dbReference type="ChEBI" id="CHEBI:60240"/>
    </cofactor>
</comment>
<organism evidence="4 5">
    <name type="scientific">Anaeramoeba flamelloides</name>
    <dbReference type="NCBI Taxonomy" id="1746091"/>
    <lineage>
        <taxon>Eukaryota</taxon>
        <taxon>Metamonada</taxon>
        <taxon>Anaeramoebidae</taxon>
        <taxon>Anaeramoeba</taxon>
    </lineage>
</organism>
<feature type="domain" description="DDE Tnp4" evidence="3">
    <location>
        <begin position="115"/>
        <end position="267"/>
    </location>
</feature>
<proteinExistence type="predicted"/>
<dbReference type="PANTHER" id="PTHR23080">
    <property type="entry name" value="THAP DOMAIN PROTEIN"/>
    <property type="match status" value="1"/>
</dbReference>
<evidence type="ECO:0000256" key="1">
    <source>
        <dbReference type="ARBA" id="ARBA00001968"/>
    </source>
</evidence>
<dbReference type="InterPro" id="IPR027806">
    <property type="entry name" value="HARBI1_dom"/>
</dbReference>
<evidence type="ECO:0000259" key="3">
    <source>
        <dbReference type="Pfam" id="PF13359"/>
    </source>
</evidence>
<gene>
    <name evidence="4" type="ORF">M0813_15173</name>
</gene>
<evidence type="ECO:0000256" key="2">
    <source>
        <dbReference type="ARBA" id="ARBA00022723"/>
    </source>
</evidence>